<gene>
    <name evidence="1" type="ORF">CTM46_08410</name>
    <name evidence="3" type="ORF">CTM53_07835</name>
    <name evidence="4" type="ORF">CTM59_12695</name>
    <name evidence="2" type="ORF">PIOMA14_I_0841</name>
</gene>
<reference evidence="3 6" key="3">
    <citation type="submission" date="2017-11" db="EMBL/GenBank/DDBJ databases">
        <title>Genome sequencing of Prevotella intermedia KCOM 2698.</title>
        <authorList>
            <person name="Kook J.-K."/>
            <person name="Park S.-N."/>
            <person name="Lim Y.K."/>
        </authorList>
    </citation>
    <scope>NUCLEOTIDE SEQUENCE [LARGE SCALE GENOMIC DNA]</scope>
    <source>
        <strain evidence="3 6">KCOM 2698</strain>
    </source>
</reference>
<evidence type="ECO:0000313" key="4">
    <source>
        <dbReference type="EMBL" id="PJI23650.1"/>
    </source>
</evidence>
<accession>A0A0S3UIK4</accession>
<organism evidence="2 5">
    <name type="scientific">Prevotella intermedia</name>
    <dbReference type="NCBI Taxonomy" id="28131"/>
    <lineage>
        <taxon>Bacteria</taxon>
        <taxon>Pseudomonadati</taxon>
        <taxon>Bacteroidota</taxon>
        <taxon>Bacteroidia</taxon>
        <taxon>Bacteroidales</taxon>
        <taxon>Prevotellaceae</taxon>
        <taxon>Prevotella</taxon>
    </lineage>
</organism>
<dbReference type="AlphaFoldDB" id="A0A0S3UIK4"/>
<dbReference type="Proteomes" id="UP000231201">
    <property type="component" value="Unassembled WGS sequence"/>
</dbReference>
<reference evidence="2 5" key="1">
    <citation type="journal article" date="2016" name="DNA Res.">
        <title>The complete genome sequencing of Prevotella intermedia strain OMA14 and a subsequent fine-scale, intra-species genomic comparison reveal an unusual amplification of conjugative and mobile transposons and identify a novel Prevotella-lineage-specific repeat.</title>
        <authorList>
            <person name="Naito M."/>
            <person name="Ogura Y."/>
            <person name="Itoh T."/>
            <person name="Shoji M."/>
            <person name="Okamoto M."/>
            <person name="Hayashi T."/>
            <person name="Nakayama K."/>
        </authorList>
    </citation>
    <scope>NUCLEOTIDE SEQUENCE [LARGE SCALE GENOMIC DNA]</scope>
    <source>
        <strain evidence="2 5">OMA14</strain>
    </source>
</reference>
<sequence>MKTRQERRKAYLKLETTVVVISGNEYLLAGSPVIGGHEDAPDDGDELHAKEFEFVGNEGEFSASNN</sequence>
<evidence type="ECO:0000313" key="6">
    <source>
        <dbReference type="Proteomes" id="UP000229102"/>
    </source>
</evidence>
<evidence type="ECO:0000313" key="5">
    <source>
        <dbReference type="Proteomes" id="UP000217431"/>
    </source>
</evidence>
<dbReference type="Proteomes" id="UP000230742">
    <property type="component" value="Chromosome 1"/>
</dbReference>
<evidence type="ECO:0000313" key="1">
    <source>
        <dbReference type="EMBL" id="ATV31454.1"/>
    </source>
</evidence>
<evidence type="ECO:0000313" key="7">
    <source>
        <dbReference type="Proteomes" id="UP000230742"/>
    </source>
</evidence>
<reference evidence="4 8" key="4">
    <citation type="submission" date="2017-11" db="EMBL/GenBank/DDBJ databases">
        <title>Genome sequencing of Prevotella intermedia KCOM 2833.</title>
        <authorList>
            <person name="Kook J.-K."/>
            <person name="Park S.-N."/>
            <person name="Lim Y.K."/>
        </authorList>
    </citation>
    <scope>NUCLEOTIDE SEQUENCE [LARGE SCALE GENOMIC DNA]</scope>
    <source>
        <strain evidence="4 8">KCOM 2833</strain>
    </source>
</reference>
<proteinExistence type="predicted"/>
<evidence type="ECO:0000313" key="2">
    <source>
        <dbReference type="EMBL" id="BAU17349.1"/>
    </source>
</evidence>
<evidence type="ECO:0000313" key="3">
    <source>
        <dbReference type="EMBL" id="PJI20728.1"/>
    </source>
</evidence>
<protein>
    <submittedName>
        <fullName evidence="2">Uncharacterized protein</fullName>
    </submittedName>
</protein>
<dbReference type="EMBL" id="PENF01000001">
    <property type="protein sequence ID" value="PJI20728.1"/>
    <property type="molecule type" value="Genomic_DNA"/>
</dbReference>
<reference evidence="1 7" key="2">
    <citation type="submission" date="2017-11" db="EMBL/GenBank/DDBJ databases">
        <title>Genome sequencing of Prevotella intermedia KCOM 1949.</title>
        <authorList>
            <person name="Kook J.-K."/>
            <person name="Park S.-N."/>
            <person name="Lim Y.K."/>
        </authorList>
    </citation>
    <scope>NUCLEOTIDE SEQUENCE [LARGE SCALE GENOMIC DNA]</scope>
    <source>
        <strain evidence="1 7">KCOM 1949</strain>
    </source>
</reference>
<name>A0A0S3UIK4_PREIN</name>
<evidence type="ECO:0000313" key="8">
    <source>
        <dbReference type="Proteomes" id="UP000231201"/>
    </source>
</evidence>
<dbReference type="EMBL" id="PENH01000004">
    <property type="protein sequence ID" value="PJI23650.1"/>
    <property type="molecule type" value="Genomic_DNA"/>
</dbReference>
<dbReference type="EMBL" id="CP024727">
    <property type="protein sequence ID" value="ATV31454.1"/>
    <property type="molecule type" value="Genomic_DNA"/>
</dbReference>
<dbReference type="RefSeq" id="WP_088438821.1">
    <property type="nucleotide sequence ID" value="NZ_AP014597.1"/>
</dbReference>
<dbReference type="Proteomes" id="UP000229102">
    <property type="component" value="Unassembled WGS sequence"/>
</dbReference>
<dbReference type="Proteomes" id="UP000217431">
    <property type="component" value="Chromosome I"/>
</dbReference>
<dbReference type="EMBL" id="AP014597">
    <property type="protein sequence ID" value="BAU17349.1"/>
    <property type="molecule type" value="Genomic_DNA"/>
</dbReference>